<accession>A0A939IVV3</accession>
<dbReference type="EMBL" id="JAFLEQ010000015">
    <property type="protein sequence ID" value="MBN9644631.1"/>
    <property type="molecule type" value="Genomic_DNA"/>
</dbReference>
<name>A0A939IVV3_9CORY</name>
<sequence length="632" mass="67430">MFVTVTSLRRFIRAARGPVALVVAVGLLAACAGTPVGEAGDSPADGKSTQKTTAAADPLEMAKTENRSRSVDPRFGQTPQVVADSDYSGIEASQLFFTSSETVVVSGPTVSEQLRAASLAVASHAPVIRFTGQNFSRVNAEIDRLAATVVLVVGNVPDPVGENLTLIRDPGTFKAIGQMTARQFDRFEVDRLDRAVAAVAGLDPKQPVLLSAGFETMPVFRATPGTSGDQQVTPQGRSSITSTGAEDSPLKRLTDPAATSGGSRDGEGADNKKDPTDVDVAAFPAQSARDGGTSPIVVCSPLSGIPAVATAKAWGAEVRFMDYHDPRFNDHTRDTVAGLADKPLVALGQQFGTANDLSERILLADSAAQQLPGGGGLVFPGRRMIAFYGHPSGPALGVMGEQPPQEAVDRLSELVADYQGLERQPVIPAFEIIATVASAGPGADGNYSTATDPADIIPWIDAITAAGGYAIVDLQPGRARLLDQAKLYENLLLRPNVGLALDPEWKLGPDQVPLQQVGHATAAEINEVAGWLADLVKDHKLPQKALVLHQFQMQMIRDREQLDLSRPELAWVLHADGHGHPAQKFSTWNVLRQGLDPRFFMAWKNFIDEDSPTFTPEETYAVNPRPWFVSYQ</sequence>
<evidence type="ECO:0000256" key="2">
    <source>
        <dbReference type="SAM" id="SignalP"/>
    </source>
</evidence>
<evidence type="ECO:0000313" key="3">
    <source>
        <dbReference type="EMBL" id="MBN9644631.1"/>
    </source>
</evidence>
<evidence type="ECO:0000313" key="4">
    <source>
        <dbReference type="Proteomes" id="UP000664332"/>
    </source>
</evidence>
<organism evidence="3 4">
    <name type="scientific">Corynebacterium mendelii</name>
    <dbReference type="NCBI Taxonomy" id="2765362"/>
    <lineage>
        <taxon>Bacteria</taxon>
        <taxon>Bacillati</taxon>
        <taxon>Actinomycetota</taxon>
        <taxon>Actinomycetes</taxon>
        <taxon>Mycobacteriales</taxon>
        <taxon>Corynebacteriaceae</taxon>
        <taxon>Corynebacterium</taxon>
    </lineage>
</organism>
<feature type="signal peptide" evidence="2">
    <location>
        <begin position="1"/>
        <end position="32"/>
    </location>
</feature>
<feature type="region of interest" description="Disordered" evidence="1">
    <location>
        <begin position="221"/>
        <end position="277"/>
    </location>
</feature>
<keyword evidence="2" id="KW-0732">Signal</keyword>
<comment type="caution">
    <text evidence="3">The sequence shown here is derived from an EMBL/GenBank/DDBJ whole genome shotgun (WGS) entry which is preliminary data.</text>
</comment>
<reference evidence="3" key="1">
    <citation type="submission" date="2021-03" db="EMBL/GenBank/DDBJ databases">
        <authorList>
            <person name="Sun Q."/>
        </authorList>
    </citation>
    <scope>NUCLEOTIDE SEQUENCE</scope>
    <source>
        <strain evidence="3">CCM 8862</strain>
    </source>
</reference>
<protein>
    <submittedName>
        <fullName evidence="3">MBL fold metallo-hydrolase</fullName>
    </submittedName>
</protein>
<evidence type="ECO:0000256" key="1">
    <source>
        <dbReference type="SAM" id="MobiDB-lite"/>
    </source>
</evidence>
<keyword evidence="4" id="KW-1185">Reference proteome</keyword>
<dbReference type="Proteomes" id="UP000664332">
    <property type="component" value="Unassembled WGS sequence"/>
</dbReference>
<feature type="compositionally biased region" description="Basic and acidic residues" evidence="1">
    <location>
        <begin position="60"/>
        <end position="72"/>
    </location>
</feature>
<feature type="chain" id="PRO_5038931424" evidence="2">
    <location>
        <begin position="33"/>
        <end position="632"/>
    </location>
</feature>
<feature type="compositionally biased region" description="Polar residues" evidence="1">
    <location>
        <begin position="224"/>
        <end position="245"/>
    </location>
</feature>
<feature type="compositionally biased region" description="Basic and acidic residues" evidence="1">
    <location>
        <begin position="264"/>
        <end position="276"/>
    </location>
</feature>
<gene>
    <name evidence="3" type="ORF">JZY06_08430</name>
</gene>
<proteinExistence type="predicted"/>
<dbReference type="AlphaFoldDB" id="A0A939IVV3"/>
<feature type="region of interest" description="Disordered" evidence="1">
    <location>
        <begin position="37"/>
        <end position="77"/>
    </location>
</feature>